<reference evidence="2 3" key="1">
    <citation type="submission" date="2018-05" db="EMBL/GenBank/DDBJ databases">
        <title>Genetic diversity of glacier-inhabiting Cryobacterium bacteria in China and description of Cryobacterium mengkeensis sp. nov. and Arthrobacter glacialis sp. nov.</title>
        <authorList>
            <person name="Liu Q."/>
            <person name="Xin Y.-H."/>
        </authorList>
    </citation>
    <scope>NUCLEOTIDE SEQUENCE [LARGE SCALE GENOMIC DNA]</scope>
    <source>
        <strain evidence="2 3">SK-1</strain>
    </source>
</reference>
<dbReference type="SUPFAM" id="SSF56601">
    <property type="entry name" value="beta-lactamase/transpeptidase-like"/>
    <property type="match status" value="1"/>
</dbReference>
<dbReference type="InterPro" id="IPR001466">
    <property type="entry name" value="Beta-lactam-related"/>
</dbReference>
<dbReference type="AlphaFoldDB" id="A0A318A1K2"/>
<evidence type="ECO:0000259" key="1">
    <source>
        <dbReference type="Pfam" id="PF00144"/>
    </source>
</evidence>
<comment type="caution">
    <text evidence="2">The sequence shown here is derived from an EMBL/GenBank/DDBJ whole genome shotgun (WGS) entry which is preliminary data.</text>
</comment>
<gene>
    <name evidence="2" type="ORF">CTB96_04545</name>
</gene>
<dbReference type="PANTHER" id="PTHR46825:SF7">
    <property type="entry name" value="D-ALANYL-D-ALANINE CARBOXYPEPTIDASE"/>
    <property type="match status" value="1"/>
</dbReference>
<evidence type="ECO:0000313" key="2">
    <source>
        <dbReference type="EMBL" id="PXA72172.1"/>
    </source>
</evidence>
<evidence type="ECO:0000313" key="3">
    <source>
        <dbReference type="Proteomes" id="UP000246722"/>
    </source>
</evidence>
<sequence>MVFPLGGCADPRVALPVGPEQATGSLPADTVTALDAALEEGRTLAGASGALAGVWAPWAGQWLASPGSRGTTLDAATGRPVGGGTLTTDMRFRIGTLTSSMTCTVLLRLAEDDQVGLDDPVSDYLTRLPGIDGITLRQLCQNTSGLGQPRLDQQFVNNPTRNWPTLELVSGAIGASRVGAPGRVWSRSDAGIQLLGMALRAATGDDWATLYDTYVFGPLALDDTEYPGEDDLEVTGPHPRGWAAALGADGRPDCTRPQDVTRLSTTMTGVAGGAVSTLADLKTWSQALATGQLLSAESVEQQWRTVAEGGAPQWRRAGLGAEQFGPMRGGAGAIPGYLSATLTDPGTGLTVVVALNDSTAGDRLALALAQQLAAIASQAPAAPDRQAAVVELPWTAEDAAAAMRATAVCPAVAAVAAPAG</sequence>
<dbReference type="OrthoDB" id="3174977at2"/>
<dbReference type="Gene3D" id="3.40.710.10">
    <property type="entry name" value="DD-peptidase/beta-lactamase superfamily"/>
    <property type="match status" value="1"/>
</dbReference>
<protein>
    <recommendedName>
        <fullName evidence="1">Beta-lactamase-related domain-containing protein</fullName>
    </recommendedName>
</protein>
<proteinExistence type="predicted"/>
<accession>A0A318A1K2</accession>
<organism evidence="2 3">
    <name type="scientific">Cryobacterium arcticum</name>
    <dbReference type="NCBI Taxonomy" id="670052"/>
    <lineage>
        <taxon>Bacteria</taxon>
        <taxon>Bacillati</taxon>
        <taxon>Actinomycetota</taxon>
        <taxon>Actinomycetes</taxon>
        <taxon>Micrococcales</taxon>
        <taxon>Microbacteriaceae</taxon>
        <taxon>Cryobacterium</taxon>
    </lineage>
</organism>
<dbReference type="InterPro" id="IPR050491">
    <property type="entry name" value="AmpC-like"/>
</dbReference>
<feature type="domain" description="Beta-lactamase-related" evidence="1">
    <location>
        <begin position="74"/>
        <end position="373"/>
    </location>
</feature>
<name>A0A318A1K2_9MICO</name>
<dbReference type="InterPro" id="IPR012338">
    <property type="entry name" value="Beta-lactam/transpept-like"/>
</dbReference>
<dbReference type="EMBL" id="QHLY01000005">
    <property type="protein sequence ID" value="PXA72172.1"/>
    <property type="molecule type" value="Genomic_DNA"/>
</dbReference>
<dbReference type="Pfam" id="PF00144">
    <property type="entry name" value="Beta-lactamase"/>
    <property type="match status" value="1"/>
</dbReference>
<dbReference type="PANTHER" id="PTHR46825">
    <property type="entry name" value="D-ALANYL-D-ALANINE-CARBOXYPEPTIDASE/ENDOPEPTIDASE AMPH"/>
    <property type="match status" value="1"/>
</dbReference>
<dbReference type="Proteomes" id="UP000246722">
    <property type="component" value="Unassembled WGS sequence"/>
</dbReference>
<keyword evidence="3" id="KW-1185">Reference proteome</keyword>
<dbReference type="RefSeq" id="WP_110125699.1">
    <property type="nucleotide sequence ID" value="NZ_QHLY01000005.1"/>
</dbReference>